<keyword evidence="3" id="KW-1185">Reference proteome</keyword>
<reference evidence="2 3" key="2">
    <citation type="journal article" date="2012" name="PLoS Pathog.">
        <title>Diverse lifestyles and strategies of plant pathogenesis encoded in the genomes of eighteen Dothideomycetes fungi.</title>
        <authorList>
            <person name="Ohm R.A."/>
            <person name="Feau N."/>
            <person name="Henrissat B."/>
            <person name="Schoch C.L."/>
            <person name="Horwitz B.A."/>
            <person name="Barry K.W."/>
            <person name="Condon B.J."/>
            <person name="Copeland A.C."/>
            <person name="Dhillon B."/>
            <person name="Glaser F."/>
            <person name="Hesse C.N."/>
            <person name="Kosti I."/>
            <person name="LaButti K."/>
            <person name="Lindquist E.A."/>
            <person name="Lucas S."/>
            <person name="Salamov A.A."/>
            <person name="Bradshaw R.E."/>
            <person name="Ciuffetti L."/>
            <person name="Hamelin R.C."/>
            <person name="Kema G.H.J."/>
            <person name="Lawrence C."/>
            <person name="Scott J.A."/>
            <person name="Spatafora J.W."/>
            <person name="Turgeon B.G."/>
            <person name="de Wit P.J.G.M."/>
            <person name="Zhong S."/>
            <person name="Goodwin S.B."/>
            <person name="Grigoriev I.V."/>
        </authorList>
    </citation>
    <scope>NUCLEOTIDE SEQUENCE [LARGE SCALE GENOMIC DNA]</scope>
    <source>
        <strain evidence="3">NZE10 / CBS 128990</strain>
    </source>
</reference>
<gene>
    <name evidence="2" type="ORF">DOTSEDRAFT_35705</name>
</gene>
<evidence type="ECO:0000313" key="3">
    <source>
        <dbReference type="Proteomes" id="UP000016933"/>
    </source>
</evidence>
<evidence type="ECO:0000313" key="2">
    <source>
        <dbReference type="EMBL" id="EME43445.1"/>
    </source>
</evidence>
<dbReference type="STRING" id="675120.M2YNA1"/>
<evidence type="ECO:0000256" key="1">
    <source>
        <dbReference type="SAM" id="MobiDB-lite"/>
    </source>
</evidence>
<sequence>MSSSSDVEHWPDDNALYTQSAVPAPGYDGNNGLQHHAYLPPAASEAAKSDISAPRDPPPAASQIVYPQPVYYAQRPAHMMPQQPQYYSHGQAVYTLPTGQPQPVYYAAPPAGSPPAPQYYTYATAPASIAAPAPIATAPSKSANFHVYQPQTEKSAKAGATEGNVWIGRTKQQVEEDNMKIAKKAGAYNGRKVAPVVDDDSQLFWVCEPDGSQSLREFRYIKTVAGDWHKDPRFNSAYYFVLAKDEPEGK</sequence>
<dbReference type="HOGENOM" id="CLU_1111377_0_0_1"/>
<dbReference type="OMA" id="ANFHVYQ"/>
<dbReference type="Proteomes" id="UP000016933">
    <property type="component" value="Unassembled WGS sequence"/>
</dbReference>
<organism evidence="2 3">
    <name type="scientific">Dothistroma septosporum (strain NZE10 / CBS 128990)</name>
    <name type="common">Red band needle blight fungus</name>
    <name type="synonym">Mycosphaerella pini</name>
    <dbReference type="NCBI Taxonomy" id="675120"/>
    <lineage>
        <taxon>Eukaryota</taxon>
        <taxon>Fungi</taxon>
        <taxon>Dikarya</taxon>
        <taxon>Ascomycota</taxon>
        <taxon>Pezizomycotina</taxon>
        <taxon>Dothideomycetes</taxon>
        <taxon>Dothideomycetidae</taxon>
        <taxon>Mycosphaerellales</taxon>
        <taxon>Mycosphaerellaceae</taxon>
        <taxon>Dothistroma</taxon>
    </lineage>
</organism>
<feature type="compositionally biased region" description="Basic and acidic residues" evidence="1">
    <location>
        <begin position="1"/>
        <end position="12"/>
    </location>
</feature>
<reference evidence="3" key="1">
    <citation type="journal article" date="2012" name="PLoS Genet.">
        <title>The genomes of the fungal plant pathogens Cladosporium fulvum and Dothistroma septosporum reveal adaptation to different hosts and lifestyles but also signatures of common ancestry.</title>
        <authorList>
            <person name="de Wit P.J.G.M."/>
            <person name="van der Burgt A."/>
            <person name="Oekmen B."/>
            <person name="Stergiopoulos I."/>
            <person name="Abd-Elsalam K.A."/>
            <person name="Aerts A.L."/>
            <person name="Bahkali A.H."/>
            <person name="Beenen H.G."/>
            <person name="Chettri P."/>
            <person name="Cox M.P."/>
            <person name="Datema E."/>
            <person name="de Vries R.P."/>
            <person name="Dhillon B."/>
            <person name="Ganley A.R."/>
            <person name="Griffiths S.A."/>
            <person name="Guo Y."/>
            <person name="Hamelin R.C."/>
            <person name="Henrissat B."/>
            <person name="Kabir M.S."/>
            <person name="Jashni M.K."/>
            <person name="Kema G."/>
            <person name="Klaubauf S."/>
            <person name="Lapidus A."/>
            <person name="Levasseur A."/>
            <person name="Lindquist E."/>
            <person name="Mehrabi R."/>
            <person name="Ohm R.A."/>
            <person name="Owen T.J."/>
            <person name="Salamov A."/>
            <person name="Schwelm A."/>
            <person name="Schijlen E."/>
            <person name="Sun H."/>
            <person name="van den Burg H.A."/>
            <person name="van Ham R.C.H.J."/>
            <person name="Zhang S."/>
            <person name="Goodwin S.B."/>
            <person name="Grigoriev I.V."/>
            <person name="Collemare J."/>
            <person name="Bradshaw R.E."/>
        </authorList>
    </citation>
    <scope>NUCLEOTIDE SEQUENCE [LARGE SCALE GENOMIC DNA]</scope>
    <source>
        <strain evidence="3">NZE10 / CBS 128990</strain>
    </source>
</reference>
<dbReference type="EMBL" id="KB446540">
    <property type="protein sequence ID" value="EME43445.1"/>
    <property type="molecule type" value="Genomic_DNA"/>
</dbReference>
<accession>M2YNA1</accession>
<name>M2YNA1_DOTSN</name>
<dbReference type="OrthoDB" id="5194044at2759"/>
<feature type="region of interest" description="Disordered" evidence="1">
    <location>
        <begin position="1"/>
        <end position="62"/>
    </location>
</feature>
<dbReference type="eggNOG" id="ENOG502RIW3">
    <property type="taxonomic scope" value="Eukaryota"/>
</dbReference>
<protein>
    <submittedName>
        <fullName evidence="2">Uncharacterized protein</fullName>
    </submittedName>
</protein>
<proteinExistence type="predicted"/>
<dbReference type="AlphaFoldDB" id="M2YNA1"/>